<evidence type="ECO:0000313" key="3">
    <source>
        <dbReference type="Proteomes" id="UP000735302"/>
    </source>
</evidence>
<protein>
    <submittedName>
        <fullName evidence="2">Uncharacterized protein</fullName>
    </submittedName>
</protein>
<evidence type="ECO:0000313" key="2">
    <source>
        <dbReference type="EMBL" id="GFO15624.1"/>
    </source>
</evidence>
<sequence>MIKFNVLTRVGANDYRITSHEREEDDLPRQPAEEVHHEGHLSGGTPTGDGSASAASLAVVEDDNVGSGCHGRGCKDLPRLGG</sequence>
<evidence type="ECO:0000256" key="1">
    <source>
        <dbReference type="SAM" id="MobiDB-lite"/>
    </source>
</evidence>
<feature type="compositionally biased region" description="Basic and acidic residues" evidence="1">
    <location>
        <begin position="17"/>
        <end position="40"/>
    </location>
</feature>
<comment type="caution">
    <text evidence="2">The sequence shown here is derived from an EMBL/GenBank/DDBJ whole genome shotgun (WGS) entry which is preliminary data.</text>
</comment>
<feature type="region of interest" description="Disordered" evidence="1">
    <location>
        <begin position="17"/>
        <end position="55"/>
    </location>
</feature>
<name>A0AAV4BA89_9GAST</name>
<reference evidence="2 3" key="1">
    <citation type="journal article" date="2021" name="Elife">
        <title>Chloroplast acquisition without the gene transfer in kleptoplastic sea slugs, Plakobranchus ocellatus.</title>
        <authorList>
            <person name="Maeda T."/>
            <person name="Takahashi S."/>
            <person name="Yoshida T."/>
            <person name="Shimamura S."/>
            <person name="Takaki Y."/>
            <person name="Nagai Y."/>
            <person name="Toyoda A."/>
            <person name="Suzuki Y."/>
            <person name="Arimoto A."/>
            <person name="Ishii H."/>
            <person name="Satoh N."/>
            <person name="Nishiyama T."/>
            <person name="Hasebe M."/>
            <person name="Maruyama T."/>
            <person name="Minagawa J."/>
            <person name="Obokata J."/>
            <person name="Shigenobu S."/>
        </authorList>
    </citation>
    <scope>NUCLEOTIDE SEQUENCE [LARGE SCALE GENOMIC DNA]</scope>
</reference>
<dbReference type="AlphaFoldDB" id="A0AAV4BA89"/>
<proteinExistence type="predicted"/>
<keyword evidence="3" id="KW-1185">Reference proteome</keyword>
<dbReference type="EMBL" id="BLXT01004610">
    <property type="protein sequence ID" value="GFO15624.1"/>
    <property type="molecule type" value="Genomic_DNA"/>
</dbReference>
<dbReference type="Proteomes" id="UP000735302">
    <property type="component" value="Unassembled WGS sequence"/>
</dbReference>
<organism evidence="2 3">
    <name type="scientific">Plakobranchus ocellatus</name>
    <dbReference type="NCBI Taxonomy" id="259542"/>
    <lineage>
        <taxon>Eukaryota</taxon>
        <taxon>Metazoa</taxon>
        <taxon>Spiralia</taxon>
        <taxon>Lophotrochozoa</taxon>
        <taxon>Mollusca</taxon>
        <taxon>Gastropoda</taxon>
        <taxon>Heterobranchia</taxon>
        <taxon>Euthyneura</taxon>
        <taxon>Panpulmonata</taxon>
        <taxon>Sacoglossa</taxon>
        <taxon>Placobranchoidea</taxon>
        <taxon>Plakobranchidae</taxon>
        <taxon>Plakobranchus</taxon>
    </lineage>
</organism>
<gene>
    <name evidence="2" type="ORF">PoB_004212900</name>
</gene>
<accession>A0AAV4BA89</accession>